<dbReference type="InterPro" id="IPR003439">
    <property type="entry name" value="ABC_transporter-like_ATP-bd"/>
</dbReference>
<keyword evidence="6 8" id="KW-1133">Transmembrane helix</keyword>
<feature type="domain" description="ABC transporter" evidence="9">
    <location>
        <begin position="351"/>
        <end position="594"/>
    </location>
</feature>
<evidence type="ECO:0000256" key="4">
    <source>
        <dbReference type="ARBA" id="ARBA00022741"/>
    </source>
</evidence>
<keyword evidence="7 8" id="KW-0472">Membrane</keyword>
<dbReference type="FunFam" id="3.40.50.300:FF:000604">
    <property type="entry name" value="ABC transporter B family member 28"/>
    <property type="match status" value="1"/>
</dbReference>
<evidence type="ECO:0000256" key="3">
    <source>
        <dbReference type="ARBA" id="ARBA00022692"/>
    </source>
</evidence>
<dbReference type="GO" id="GO:0043332">
    <property type="term" value="C:mating projection tip"/>
    <property type="evidence" value="ECO:0007669"/>
    <property type="project" value="EnsemblFungi"/>
</dbReference>
<dbReference type="GO" id="GO:0005886">
    <property type="term" value="C:plasma membrane"/>
    <property type="evidence" value="ECO:0007669"/>
    <property type="project" value="EnsemblFungi"/>
</dbReference>
<evidence type="ECO:0000259" key="9">
    <source>
        <dbReference type="PROSITE" id="PS50893"/>
    </source>
</evidence>
<dbReference type="PROSITE" id="PS50893">
    <property type="entry name" value="ABC_TRANSPORTER_2"/>
    <property type="match status" value="2"/>
</dbReference>
<evidence type="ECO:0000256" key="8">
    <source>
        <dbReference type="SAM" id="Phobius"/>
    </source>
</evidence>
<feature type="transmembrane region" description="Helical" evidence="8">
    <location>
        <begin position="64"/>
        <end position="86"/>
    </location>
</feature>
<evidence type="ECO:0000313" key="12">
    <source>
        <dbReference type="Proteomes" id="UP000094236"/>
    </source>
</evidence>
<feature type="transmembrane region" description="Helical" evidence="8">
    <location>
        <begin position="889"/>
        <end position="911"/>
    </location>
</feature>
<feature type="transmembrane region" description="Helical" evidence="8">
    <location>
        <begin position="170"/>
        <end position="190"/>
    </location>
</feature>
<feature type="domain" description="ABC transmembrane type-1" evidence="10">
    <location>
        <begin position="743"/>
        <end position="1031"/>
    </location>
</feature>
<protein>
    <recommendedName>
        <fullName evidence="13">Alpha-factor-transporting ATPase</fullName>
    </recommendedName>
</protein>
<dbReference type="Pfam" id="PF00664">
    <property type="entry name" value="ABC_membrane"/>
    <property type="match status" value="2"/>
</dbReference>
<dbReference type="SMART" id="SM00382">
    <property type="entry name" value="AAA"/>
    <property type="match status" value="2"/>
</dbReference>
<dbReference type="InterPro" id="IPR003593">
    <property type="entry name" value="AAA+_ATPase"/>
</dbReference>
<gene>
    <name evidence="11" type="ORF">PACTADRAFT_86333</name>
</gene>
<dbReference type="GO" id="GO:0005524">
    <property type="term" value="F:ATP binding"/>
    <property type="evidence" value="ECO:0007669"/>
    <property type="project" value="UniProtKB-KW"/>
</dbReference>
<name>A0A1E4TQW6_PACTA</name>
<feature type="domain" description="ABC transporter" evidence="9">
    <location>
        <begin position="1070"/>
        <end position="1312"/>
    </location>
</feature>
<sequence>MSALGDDVEENMAKSFRIHMYMFLDLKKDLLLLGCCLVVTIIASLSPTAMTILLGKVFDFINHLRLNCFSILALGALTLIFSWIMITQWMKLGEIQQRRARKLLYASFFKKKISWFEENLELNGDIVQVNRCFEELRCGLSECSALCLQCIFSIIALILTSFIYSWSLTLIILSSTPLISFIAYFFTRLIEKHTVLENLQTTNSAKILDKYLTSPKIIKIFGTESKELQKFIISNGNSKKEFEKLCLYSSLNLGILRALLLTMFVQGFWYGSYLVNNKKLSSGTVLTCFTCCLMIAETFNGITEQLLIFQKANIALKKIVKFIGIENLNSSQHGNIKDTISLYPRQVEFNIIFEDINFSYESRPEVMVLKNLNIFIQENQTTFIVGKSGSGKSTLASLLMKFYKLQTGNIFIGGFNIKYLDSDWISDFITLVQQDVTLFKDTIKNNIALGLASRQEINKVPESTLDEAIQMCLLQKMINDFPEGLNTEIGVNTGVTLSNGQQQRIALARARIRDTPILILDEFVSALDIASRELLVKAVKAWRRGKTTIIMTHEYSQIDDDDYIYVMENGSVIESGYKKELSCYDNGEFNKLSNFQNKNENPFCDTESLKIYNSRTTAINTIEIENDEIYNKEKEFILTTVGRRLSSSILRASNSFFASTANHETQDDSYDIEKLALKMTNQQLEPTFARSMKQKNKTILNNTQEVKICNESEANEENKENLMSLLEIFKFMNKRIKSKGLIFLGILFSIANGVINPMFSWAFSRLLVGIIPTSGNNYDSAYLLKWALIVVLFAVLDGLTSFLKRFLLGIATENWIFQIRNEVYEKLLQQDLTWFSQQATKPAEISALVLNDARDLRNLISEFLNISVTVVVMTLLGLIWSIVEGWKLSLVGISLIPTFILITLCYGGILASAENKYKSAIAALENLMHETIVGVKTIKCLRLNSYFWAKFDERFFELAKTGNRRAIGTGFGVSVFVLLCYAAQSILLYYGMRLVGLGEYSSSQLMKIYTLLLFTIMSASQLINQVPDVARGKRAGSHLIKLLSLEASVTEFSGKSKPEFNSIKHDCTIIRFNEVNFSYPSKPTVPILKKMDFQIKVGETVGIIGESGSGKSTILALLAKLFSTDANEIYIGDSDINDIDTKYLRRMISVVSANAMFFEGSVESNLTYGLLAEEYTQEDIVKALKSANIYDFVISLPQGLETIIGDSANLLISGGQAQRLAIARALLRNPKILILDECTSALDAHSTTKIAELIRDNLSFNKNITTLIITHSEFLMKTANRILCLKEGEICEEGSFNELYRSRGELYRIVSAGKNSTITDITT</sequence>
<dbReference type="PROSITE" id="PS50929">
    <property type="entry name" value="ABC_TM1F"/>
    <property type="match status" value="2"/>
</dbReference>
<dbReference type="CDD" id="cd18577">
    <property type="entry name" value="ABC_6TM_Pgp_ABCB1_D1_like"/>
    <property type="match status" value="1"/>
</dbReference>
<evidence type="ECO:0000313" key="11">
    <source>
        <dbReference type="EMBL" id="ODV94112.1"/>
    </source>
</evidence>
<feature type="transmembrane region" description="Helical" evidence="8">
    <location>
        <begin position="740"/>
        <end position="763"/>
    </location>
</feature>
<keyword evidence="3 8" id="KW-0812">Transmembrane</keyword>
<dbReference type="EMBL" id="KV454016">
    <property type="protein sequence ID" value="ODV94112.1"/>
    <property type="molecule type" value="Genomic_DNA"/>
</dbReference>
<dbReference type="FunFam" id="3.40.50.300:FF:001471">
    <property type="entry name" value="P-loop containing nucleoside triphosphate hydrolase protein"/>
    <property type="match status" value="1"/>
</dbReference>
<dbReference type="GO" id="GO:0015421">
    <property type="term" value="F:ABC-type oligopeptide transporter activity"/>
    <property type="evidence" value="ECO:0007669"/>
    <property type="project" value="TreeGrafter"/>
</dbReference>
<evidence type="ECO:0000256" key="5">
    <source>
        <dbReference type="ARBA" id="ARBA00022840"/>
    </source>
</evidence>
<reference evidence="12" key="1">
    <citation type="submission" date="2016-05" db="EMBL/GenBank/DDBJ databases">
        <title>Comparative genomics of biotechnologically important yeasts.</title>
        <authorList>
            <consortium name="DOE Joint Genome Institute"/>
            <person name="Riley R."/>
            <person name="Haridas S."/>
            <person name="Wolfe K.H."/>
            <person name="Lopes M.R."/>
            <person name="Hittinger C.T."/>
            <person name="Goker M."/>
            <person name="Salamov A."/>
            <person name="Wisecaver J."/>
            <person name="Long T.M."/>
            <person name="Aerts A.L."/>
            <person name="Barry K."/>
            <person name="Choi C."/>
            <person name="Clum A."/>
            <person name="Coughlan A.Y."/>
            <person name="Deshpande S."/>
            <person name="Douglass A.P."/>
            <person name="Hanson S.J."/>
            <person name="Klenk H.-P."/>
            <person name="Labutti K."/>
            <person name="Lapidus A."/>
            <person name="Lindquist E."/>
            <person name="Lipzen A."/>
            <person name="Meier-Kolthoff J.P."/>
            <person name="Ohm R.A."/>
            <person name="Otillar R.P."/>
            <person name="Pangilinan J."/>
            <person name="Peng Y."/>
            <person name="Rokas A."/>
            <person name="Rosa C.A."/>
            <person name="Scheuner C."/>
            <person name="Sibirny A.A."/>
            <person name="Slot J.C."/>
            <person name="Stielow J.B."/>
            <person name="Sun H."/>
            <person name="Kurtzman C.P."/>
            <person name="Blackwell M."/>
            <person name="Grigoriev I.V."/>
            <person name="Jeffries T.W."/>
        </authorList>
    </citation>
    <scope>NUCLEOTIDE SEQUENCE [LARGE SCALE GENOMIC DNA]</scope>
    <source>
        <strain evidence="12">NRRL Y-2460</strain>
    </source>
</reference>
<dbReference type="STRING" id="669874.A0A1E4TQW6"/>
<dbReference type="GO" id="GO:0015440">
    <property type="term" value="F:ABC-type peptide transporter activity"/>
    <property type="evidence" value="ECO:0007669"/>
    <property type="project" value="EnsemblFungi"/>
</dbReference>
<feature type="transmembrane region" description="Helical" evidence="8">
    <location>
        <begin position="245"/>
        <end position="269"/>
    </location>
</feature>
<feature type="transmembrane region" description="Helical" evidence="8">
    <location>
        <begin position="145"/>
        <end position="164"/>
    </location>
</feature>
<feature type="transmembrane region" description="Helical" evidence="8">
    <location>
        <begin position="281"/>
        <end position="302"/>
    </location>
</feature>
<feature type="transmembrane region" description="Helical" evidence="8">
    <location>
        <begin position="30"/>
        <end position="52"/>
    </location>
</feature>
<dbReference type="Gene3D" id="1.20.1560.10">
    <property type="entry name" value="ABC transporter type 1, transmembrane domain"/>
    <property type="match status" value="2"/>
</dbReference>
<dbReference type="GO" id="GO:0000770">
    <property type="term" value="P:peptide pheromone export"/>
    <property type="evidence" value="ECO:0007669"/>
    <property type="project" value="EnsemblFungi"/>
</dbReference>
<dbReference type="Pfam" id="PF00005">
    <property type="entry name" value="ABC_tran"/>
    <property type="match status" value="2"/>
</dbReference>
<evidence type="ECO:0000256" key="2">
    <source>
        <dbReference type="ARBA" id="ARBA00022448"/>
    </source>
</evidence>
<comment type="subcellular location">
    <subcellularLocation>
        <location evidence="1">Membrane</location>
        <topology evidence="1">Multi-pass membrane protein</topology>
    </subcellularLocation>
</comment>
<feature type="transmembrane region" description="Helical" evidence="8">
    <location>
        <begin position="863"/>
        <end position="883"/>
    </location>
</feature>
<organism evidence="11 12">
    <name type="scientific">Pachysolen tannophilus NRRL Y-2460</name>
    <dbReference type="NCBI Taxonomy" id="669874"/>
    <lineage>
        <taxon>Eukaryota</taxon>
        <taxon>Fungi</taxon>
        <taxon>Dikarya</taxon>
        <taxon>Ascomycota</taxon>
        <taxon>Saccharomycotina</taxon>
        <taxon>Pichiomycetes</taxon>
        <taxon>Pachysolenaceae</taxon>
        <taxon>Pachysolen</taxon>
    </lineage>
</organism>
<dbReference type="InterPro" id="IPR027417">
    <property type="entry name" value="P-loop_NTPase"/>
</dbReference>
<dbReference type="PANTHER" id="PTHR43394">
    <property type="entry name" value="ATP-DEPENDENT PERMEASE MDL1, MITOCHONDRIAL"/>
    <property type="match status" value="1"/>
</dbReference>
<keyword evidence="12" id="KW-1185">Reference proteome</keyword>
<dbReference type="PANTHER" id="PTHR43394:SF1">
    <property type="entry name" value="ATP-BINDING CASSETTE SUB-FAMILY B MEMBER 10, MITOCHONDRIAL"/>
    <property type="match status" value="1"/>
</dbReference>
<accession>A0A1E4TQW6</accession>
<dbReference type="GO" id="GO:0016887">
    <property type="term" value="F:ATP hydrolysis activity"/>
    <property type="evidence" value="ECO:0007669"/>
    <property type="project" value="InterPro"/>
</dbReference>
<dbReference type="Gene3D" id="3.40.50.300">
    <property type="entry name" value="P-loop containing nucleotide triphosphate hydrolases"/>
    <property type="match status" value="2"/>
</dbReference>
<evidence type="ECO:0008006" key="13">
    <source>
        <dbReference type="Google" id="ProtNLM"/>
    </source>
</evidence>
<feature type="transmembrane region" description="Helical" evidence="8">
    <location>
        <begin position="970"/>
        <end position="992"/>
    </location>
</feature>
<evidence type="ECO:0000259" key="10">
    <source>
        <dbReference type="PROSITE" id="PS50929"/>
    </source>
</evidence>
<dbReference type="SUPFAM" id="SSF52540">
    <property type="entry name" value="P-loop containing nucleoside triphosphate hydrolases"/>
    <property type="match status" value="2"/>
</dbReference>
<dbReference type="PROSITE" id="PS00211">
    <property type="entry name" value="ABC_TRANSPORTER_1"/>
    <property type="match status" value="1"/>
</dbReference>
<keyword evidence="2" id="KW-0813">Transport</keyword>
<dbReference type="SUPFAM" id="SSF90123">
    <property type="entry name" value="ABC transporter transmembrane region"/>
    <property type="match status" value="2"/>
</dbReference>
<evidence type="ECO:0000256" key="6">
    <source>
        <dbReference type="ARBA" id="ARBA00022989"/>
    </source>
</evidence>
<feature type="transmembrane region" description="Helical" evidence="8">
    <location>
        <begin position="783"/>
        <end position="803"/>
    </location>
</feature>
<keyword evidence="4" id="KW-0547">Nucleotide-binding</keyword>
<evidence type="ECO:0000256" key="7">
    <source>
        <dbReference type="ARBA" id="ARBA00023136"/>
    </source>
</evidence>
<keyword evidence="5" id="KW-0067">ATP-binding</keyword>
<evidence type="ECO:0000256" key="1">
    <source>
        <dbReference type="ARBA" id="ARBA00004141"/>
    </source>
</evidence>
<dbReference type="Proteomes" id="UP000094236">
    <property type="component" value="Unassembled WGS sequence"/>
</dbReference>
<dbReference type="InterPro" id="IPR017871">
    <property type="entry name" value="ABC_transporter-like_CS"/>
</dbReference>
<dbReference type="OrthoDB" id="6500128at2759"/>
<dbReference type="InterPro" id="IPR036640">
    <property type="entry name" value="ABC1_TM_sf"/>
</dbReference>
<dbReference type="GO" id="GO:0005794">
    <property type="term" value="C:Golgi apparatus"/>
    <property type="evidence" value="ECO:0007669"/>
    <property type="project" value="EnsemblFungi"/>
</dbReference>
<dbReference type="CDD" id="cd18578">
    <property type="entry name" value="ABC_6TM_Pgp_ABCB1_D2_like"/>
    <property type="match status" value="1"/>
</dbReference>
<proteinExistence type="predicted"/>
<feature type="domain" description="ABC transmembrane type-1" evidence="10">
    <location>
        <begin position="30"/>
        <end position="311"/>
    </location>
</feature>
<dbReference type="InterPro" id="IPR011527">
    <property type="entry name" value="ABC1_TM_dom"/>
</dbReference>
<dbReference type="InterPro" id="IPR039421">
    <property type="entry name" value="Type_1_exporter"/>
</dbReference>